<dbReference type="InterPro" id="IPR041916">
    <property type="entry name" value="Anti_sigma_zinc_sf"/>
</dbReference>
<dbReference type="Gene3D" id="1.10.10.1320">
    <property type="entry name" value="Anti-sigma factor, zinc-finger domain"/>
    <property type="match status" value="1"/>
</dbReference>
<organism evidence="2 3">
    <name type="scientific">Desulfonema magnum</name>
    <dbReference type="NCBI Taxonomy" id="45655"/>
    <lineage>
        <taxon>Bacteria</taxon>
        <taxon>Pseudomonadati</taxon>
        <taxon>Thermodesulfobacteriota</taxon>
        <taxon>Desulfobacteria</taxon>
        <taxon>Desulfobacterales</taxon>
        <taxon>Desulfococcaceae</taxon>
        <taxon>Desulfonema</taxon>
    </lineage>
</organism>
<name>A0A975GLD8_9BACT</name>
<dbReference type="RefSeq" id="WP_207681557.1">
    <property type="nucleotide sequence ID" value="NZ_CP061800.1"/>
</dbReference>
<dbReference type="Pfam" id="PF13490">
    <property type="entry name" value="zf-HC2"/>
    <property type="match status" value="1"/>
</dbReference>
<keyword evidence="3" id="KW-1185">Reference proteome</keyword>
<proteinExistence type="predicted"/>
<gene>
    <name evidence="2" type="ORF">dnm_015550</name>
</gene>
<feature type="domain" description="Putative zinc-finger" evidence="1">
    <location>
        <begin position="11"/>
        <end position="37"/>
    </location>
</feature>
<dbReference type="Proteomes" id="UP000663722">
    <property type="component" value="Chromosome"/>
</dbReference>
<sequence length="209" mass="23952">MKLQCIDMDVLADYISGDLSDRERNQTEKHLAACDECLEEFVLARTLLDDSELAEYEPGPMELVRSLLQEVGDTLKKKFSEWIRGLAPPEWIPHYEPSPVRSGAMSDVGSMLVKKEINELQTELYVEKEANDTARIWVKVAKNNNVAKNVCLTLIRDGKFPFGQILKRDREYVLFDRQPFGNYSLMLEQDAVEKGGYSFEITDAGFYEK</sequence>
<dbReference type="AlphaFoldDB" id="A0A975GLD8"/>
<dbReference type="KEGG" id="dmm:dnm_015550"/>
<evidence type="ECO:0000259" key="1">
    <source>
        <dbReference type="Pfam" id="PF13490"/>
    </source>
</evidence>
<dbReference type="EMBL" id="CP061800">
    <property type="protein sequence ID" value="QTA85544.1"/>
    <property type="molecule type" value="Genomic_DNA"/>
</dbReference>
<evidence type="ECO:0000313" key="2">
    <source>
        <dbReference type="EMBL" id="QTA85544.1"/>
    </source>
</evidence>
<evidence type="ECO:0000313" key="3">
    <source>
        <dbReference type="Proteomes" id="UP000663722"/>
    </source>
</evidence>
<accession>A0A975GLD8</accession>
<reference evidence="2" key="1">
    <citation type="journal article" date="2021" name="Microb. Physiol.">
        <title>Proteogenomic Insights into the Physiology of Marine, Sulfate-Reducing, Filamentous Desulfonema limicola and Desulfonema magnum.</title>
        <authorList>
            <person name="Schnaars V."/>
            <person name="Wohlbrand L."/>
            <person name="Scheve S."/>
            <person name="Hinrichs C."/>
            <person name="Reinhardt R."/>
            <person name="Rabus R."/>
        </authorList>
    </citation>
    <scope>NUCLEOTIDE SEQUENCE</scope>
    <source>
        <strain evidence="2">4be13</strain>
    </source>
</reference>
<protein>
    <submittedName>
        <fullName evidence="2">Zinc finger domain-containing protein</fullName>
    </submittedName>
</protein>
<dbReference type="InterPro" id="IPR027383">
    <property type="entry name" value="Znf_put"/>
</dbReference>